<evidence type="ECO:0000256" key="10">
    <source>
        <dbReference type="ARBA" id="ARBA00023143"/>
    </source>
</evidence>
<dbReference type="PRINTS" id="PR01008">
    <property type="entry name" value="FLGLRINGFLGH"/>
</dbReference>
<dbReference type="GO" id="GO:0003774">
    <property type="term" value="F:cytoskeletal motor activity"/>
    <property type="evidence" value="ECO:0007669"/>
    <property type="project" value="InterPro"/>
</dbReference>
<dbReference type="Pfam" id="PF02107">
    <property type="entry name" value="FlgH"/>
    <property type="match status" value="1"/>
</dbReference>
<keyword evidence="9" id="KW-0564">Palmitate</keyword>
<evidence type="ECO:0000256" key="2">
    <source>
        <dbReference type="ARBA" id="ARBA00004117"/>
    </source>
</evidence>
<dbReference type="PANTHER" id="PTHR34933:SF1">
    <property type="entry name" value="FLAGELLAR L-RING PROTEIN"/>
    <property type="match status" value="1"/>
</dbReference>
<protein>
    <recommendedName>
        <fullName evidence="16">Flagellar biosynthesis protein FlgH</fullName>
    </recommendedName>
</protein>
<evidence type="ECO:0000256" key="7">
    <source>
        <dbReference type="ARBA" id="ARBA00022729"/>
    </source>
</evidence>
<reference evidence="14 15" key="1">
    <citation type="submission" date="2016-10" db="EMBL/GenBank/DDBJ databases">
        <title>Pseudoalteromonas amylolytica sp. nov., isolated from the surface seawater.</title>
        <authorList>
            <person name="Wu Y.-H."/>
            <person name="Cheng H."/>
            <person name="Jin X.-B."/>
            <person name="Wang C.-S."/>
            <person name="Xu X.-W."/>
        </authorList>
    </citation>
    <scope>NUCLEOTIDE SEQUENCE [LARGE SCALE GENOMIC DNA]</scope>
    <source>
        <strain evidence="14 15">JCM 12483</strain>
    </source>
</reference>
<dbReference type="STRING" id="327939.BIW53_03150"/>
<dbReference type="GO" id="GO:0009279">
    <property type="term" value="C:cell outer membrane"/>
    <property type="evidence" value="ECO:0007669"/>
    <property type="project" value="UniProtKB-SubCell"/>
</dbReference>
<evidence type="ECO:0000256" key="13">
    <source>
        <dbReference type="SAM" id="SignalP"/>
    </source>
</evidence>
<feature type="chain" id="PRO_5010167530" description="Flagellar biosynthesis protein FlgH" evidence="13">
    <location>
        <begin position="24"/>
        <end position="188"/>
    </location>
</feature>
<dbReference type="Proteomes" id="UP000180253">
    <property type="component" value="Unassembled WGS sequence"/>
</dbReference>
<dbReference type="RefSeq" id="WP_070990362.1">
    <property type="nucleotide sequence ID" value="NZ_CBCSHD010000008.1"/>
</dbReference>
<evidence type="ECO:0000256" key="6">
    <source>
        <dbReference type="ARBA" id="ARBA00011439"/>
    </source>
</evidence>
<keyword evidence="10" id="KW-0975">Bacterial flagellum</keyword>
<feature type="signal peptide" evidence="13">
    <location>
        <begin position="1"/>
        <end position="23"/>
    </location>
</feature>
<keyword evidence="8" id="KW-0472">Membrane</keyword>
<name>A0A1S1NFV7_9GAMM</name>
<proteinExistence type="inferred from homology"/>
<keyword evidence="15" id="KW-1185">Reference proteome</keyword>
<dbReference type="GO" id="GO:0071973">
    <property type="term" value="P:bacterial-type flagellum-dependent cell motility"/>
    <property type="evidence" value="ECO:0007669"/>
    <property type="project" value="InterPro"/>
</dbReference>
<evidence type="ECO:0000256" key="5">
    <source>
        <dbReference type="ARBA" id="ARBA00006929"/>
    </source>
</evidence>
<evidence type="ECO:0000313" key="15">
    <source>
        <dbReference type="Proteomes" id="UP000180253"/>
    </source>
</evidence>
<dbReference type="AlphaFoldDB" id="A0A1S1NFV7"/>
<evidence type="ECO:0000256" key="8">
    <source>
        <dbReference type="ARBA" id="ARBA00023136"/>
    </source>
</evidence>
<evidence type="ECO:0000256" key="11">
    <source>
        <dbReference type="ARBA" id="ARBA00023237"/>
    </source>
</evidence>
<evidence type="ECO:0000313" key="14">
    <source>
        <dbReference type="EMBL" id="OHU97333.1"/>
    </source>
</evidence>
<evidence type="ECO:0000256" key="1">
    <source>
        <dbReference type="ARBA" id="ARBA00002591"/>
    </source>
</evidence>
<evidence type="ECO:0000256" key="12">
    <source>
        <dbReference type="ARBA" id="ARBA00023288"/>
    </source>
</evidence>
<keyword evidence="7 13" id="KW-0732">Signal</keyword>
<evidence type="ECO:0000256" key="9">
    <source>
        <dbReference type="ARBA" id="ARBA00023139"/>
    </source>
</evidence>
<dbReference type="InterPro" id="IPR000527">
    <property type="entry name" value="Flag_Lring"/>
</dbReference>
<comment type="caution">
    <text evidence="14">The sequence shown here is derived from an EMBL/GenBank/DDBJ whole genome shotgun (WGS) entry which is preliminary data.</text>
</comment>
<dbReference type="EMBL" id="MNAN01000018">
    <property type="protein sequence ID" value="OHU97333.1"/>
    <property type="molecule type" value="Genomic_DNA"/>
</dbReference>
<sequence length="188" mass="19971">MFHNKVAGLALVLCTALSMNLHATSLFNESTFNSLTSDKRAMSLGDTVTVVVLENAQAKSRSGSSNANDLSISAAGSSPQGSWPYAMGLGAEYSGDAVTSRNGFIKAQITAVVSEIDKFGNLVINGTQNITIDGELQSIELSGRVRPIDIMANNTLLSSRIMDAKIVFTGEEQESEGVLSQLFTWLGF</sequence>
<dbReference type="GO" id="GO:0009427">
    <property type="term" value="C:bacterial-type flagellum basal body, distal rod, L ring"/>
    <property type="evidence" value="ECO:0007669"/>
    <property type="project" value="InterPro"/>
</dbReference>
<comment type="subcellular location">
    <subcellularLocation>
        <location evidence="2">Bacterial flagellum basal body</location>
    </subcellularLocation>
    <subcellularLocation>
        <location evidence="3">Cell outer membrane</location>
    </subcellularLocation>
    <subcellularLocation>
        <location evidence="4">Membrane</location>
        <topology evidence="4">Lipid-anchor</topology>
    </subcellularLocation>
</comment>
<evidence type="ECO:0008006" key="16">
    <source>
        <dbReference type="Google" id="ProtNLM"/>
    </source>
</evidence>
<evidence type="ECO:0000256" key="4">
    <source>
        <dbReference type="ARBA" id="ARBA00004635"/>
    </source>
</evidence>
<comment type="subunit">
    <text evidence="6">The basal body constitutes a major portion of the flagellar organelle and consists of four rings (L,P,S, and M) mounted on a central rod.</text>
</comment>
<dbReference type="PANTHER" id="PTHR34933">
    <property type="entry name" value="FLAGELLAR L-RING PROTEIN"/>
    <property type="match status" value="1"/>
</dbReference>
<organism evidence="14 15">
    <name type="scientific">Pseudoalteromonas byunsanensis</name>
    <dbReference type="NCBI Taxonomy" id="327939"/>
    <lineage>
        <taxon>Bacteria</taxon>
        <taxon>Pseudomonadati</taxon>
        <taxon>Pseudomonadota</taxon>
        <taxon>Gammaproteobacteria</taxon>
        <taxon>Alteromonadales</taxon>
        <taxon>Pseudoalteromonadaceae</taxon>
        <taxon>Pseudoalteromonas</taxon>
    </lineage>
</organism>
<gene>
    <name evidence="14" type="ORF">BIW53_03150</name>
</gene>
<comment type="function">
    <text evidence="1">Assembles around the rod to form the L-ring and probably protects the motor/basal body from shearing forces during rotation.</text>
</comment>
<keyword evidence="11" id="KW-0998">Cell outer membrane</keyword>
<comment type="similarity">
    <text evidence="5">Belongs to the FlgH family.</text>
</comment>
<evidence type="ECO:0000256" key="3">
    <source>
        <dbReference type="ARBA" id="ARBA00004442"/>
    </source>
</evidence>
<accession>A0A1S1NFV7</accession>
<keyword evidence="12" id="KW-0449">Lipoprotein</keyword>